<dbReference type="Pfam" id="PF04231">
    <property type="entry name" value="Endonuclease_1"/>
    <property type="match status" value="1"/>
</dbReference>
<dbReference type="STRING" id="867900.Celly_1084"/>
<dbReference type="eggNOG" id="COG2356">
    <property type="taxonomic scope" value="Bacteria"/>
</dbReference>
<dbReference type="PROSITE" id="PS51257">
    <property type="entry name" value="PROKAR_LIPOPROTEIN"/>
    <property type="match status" value="1"/>
</dbReference>
<dbReference type="HOGENOM" id="CLU_595420_0_0_10"/>
<gene>
    <name evidence="4" type="ordered locus">Celly_1084</name>
</gene>
<dbReference type="KEGG" id="cly:Celly_1084"/>
<dbReference type="AlphaFoldDB" id="F0REV8"/>
<keyword evidence="5" id="KW-1185">Reference proteome</keyword>
<dbReference type="GO" id="GO:0016787">
    <property type="term" value="F:hydrolase activity"/>
    <property type="evidence" value="ECO:0007669"/>
    <property type="project" value="UniProtKB-KW"/>
</dbReference>
<evidence type="ECO:0000256" key="2">
    <source>
        <dbReference type="ARBA" id="ARBA00022722"/>
    </source>
</evidence>
<dbReference type="GO" id="GO:0004519">
    <property type="term" value="F:endonuclease activity"/>
    <property type="evidence" value="ECO:0007669"/>
    <property type="project" value="UniProtKB-KW"/>
</dbReference>
<keyword evidence="3" id="KW-0378">Hydrolase</keyword>
<dbReference type="RefSeq" id="WP_013620661.1">
    <property type="nucleotide sequence ID" value="NC_015167.1"/>
</dbReference>
<evidence type="ECO:0000313" key="5">
    <source>
        <dbReference type="Proteomes" id="UP000007487"/>
    </source>
</evidence>
<dbReference type="Gene3D" id="2.60.40.3440">
    <property type="match status" value="2"/>
</dbReference>
<dbReference type="InterPro" id="IPR007346">
    <property type="entry name" value="Endonuclease-I"/>
</dbReference>
<dbReference type="Proteomes" id="UP000007487">
    <property type="component" value="Chromosome"/>
</dbReference>
<evidence type="ECO:0000256" key="1">
    <source>
        <dbReference type="ARBA" id="ARBA00006429"/>
    </source>
</evidence>
<organism evidence="4 5">
    <name type="scientific">Cellulophaga lytica (strain ATCC 23178 / DSM 7489 / JCM 8516 / NBRC 14961 / NCIMB 1423 / VKM B-1433 / Cy l20)</name>
    <dbReference type="NCBI Taxonomy" id="867900"/>
    <lineage>
        <taxon>Bacteria</taxon>
        <taxon>Pseudomonadati</taxon>
        <taxon>Bacteroidota</taxon>
        <taxon>Flavobacteriia</taxon>
        <taxon>Flavobacteriales</taxon>
        <taxon>Flavobacteriaceae</taxon>
        <taxon>Cellulophaga</taxon>
    </lineage>
</organism>
<dbReference type="Pfam" id="PF17963">
    <property type="entry name" value="Big_9"/>
    <property type="match status" value="2"/>
</dbReference>
<sequence>MMTKSILNIKKYTYTILLSAITLGCSSSDGGTEQPDPEPTPVNKPIAVDDEVTGIENEELIISSLLENDSRIGATITSFDATSTGGATIIENRDGTYTYTPKADFIGVDTFTYTICDTEETPNCSTATVTVSIVDEGDPVAIDDAYATVENTATTITTALDNDTIIDDAILTSVDGSGSSGTVELNSNGEIVYTPQSNFTSNDSFTYTICDNDKPDATCSTATITITIAEKLSFNIPAELQEYYSNVAFSNNAEVTLNALKEHTTNKHTTILSYGQRHNYLYNADEDETIADNVILMYSGESRDHREYQSGSNSHSPQTFNTEHIFPQSKLGSNIAVSDLHHLRSCDAIVNEDRSNFAYTNGSGEYKLIDSNKWYPGDDWRGDVARMVLYLNIRYNEDITQVGTMDLFLEWNAADPVSSFEIQRNNVIEEAQGNRNPFIDNPYLATIVWGGNEAENKWE</sequence>
<comment type="similarity">
    <text evidence="1">Belongs to the EndA/NucM nuclease family.</text>
</comment>
<protein>
    <submittedName>
        <fullName evidence="4">Endonuclease I</fullName>
    </submittedName>
</protein>
<keyword evidence="2" id="KW-0540">Nuclease</keyword>
<accession>F0REV8</accession>
<name>F0REV8_CELLC</name>
<dbReference type="PANTHER" id="PTHR33607:SF2">
    <property type="entry name" value="ENDONUCLEASE-1"/>
    <property type="match status" value="1"/>
</dbReference>
<evidence type="ECO:0000313" key="4">
    <source>
        <dbReference type="EMBL" id="ADY28913.1"/>
    </source>
</evidence>
<dbReference type="EMBL" id="CP002534">
    <property type="protein sequence ID" value="ADY28913.1"/>
    <property type="molecule type" value="Genomic_DNA"/>
</dbReference>
<keyword evidence="4" id="KW-0255">Endonuclease</keyword>
<evidence type="ECO:0000256" key="3">
    <source>
        <dbReference type="ARBA" id="ARBA00022801"/>
    </source>
</evidence>
<dbReference type="SUPFAM" id="SSF54060">
    <property type="entry name" value="His-Me finger endonucleases"/>
    <property type="match status" value="1"/>
</dbReference>
<dbReference type="PANTHER" id="PTHR33607">
    <property type="entry name" value="ENDONUCLEASE-1"/>
    <property type="match status" value="1"/>
</dbReference>
<proteinExistence type="inferred from homology"/>
<reference evidence="4 5" key="1">
    <citation type="journal article" date="2011" name="Stand. Genomic Sci.">
        <title>Complete genome sequence of Cellulophaga lytica type strain (LIM- 21).</title>
        <authorList>
            <person name="Pati A."/>
            <person name="Abt B."/>
            <person name="Teshima H."/>
            <person name="Nolan M."/>
            <person name="Lapidus A."/>
            <person name="Lucas S."/>
            <person name="Hammon N."/>
            <person name="Deshpande S."/>
            <person name="Cheng J.F."/>
            <person name="Tapia R."/>
            <person name="Han C."/>
            <person name="Goodwin L."/>
            <person name="Pitluck S."/>
            <person name="Liolios K."/>
            <person name="Pagani I."/>
            <person name="Mavromatis K."/>
            <person name="Ovchinikova G."/>
            <person name="Chen A."/>
            <person name="Palaniappan K."/>
            <person name="Land M."/>
            <person name="Hauser L."/>
            <person name="Jeffries C.D."/>
            <person name="Detter J.C."/>
            <person name="Brambilla E.M."/>
            <person name="Kannan K.P."/>
            <person name="Rohde M."/>
            <person name="Spring S."/>
            <person name="Goker M."/>
            <person name="Woyke T."/>
            <person name="Bristow J."/>
            <person name="Eisen J.A."/>
            <person name="Markowitz V."/>
            <person name="Hugenholtz P."/>
            <person name="Kyrpides N.C."/>
            <person name="Klenk H.P."/>
            <person name="Ivanova N."/>
        </authorList>
    </citation>
    <scope>NUCLEOTIDE SEQUENCE [LARGE SCALE GENOMIC DNA]</scope>
    <source>
        <strain evidence="5">ATCC 23178 / DSM 7489 / JCM 8516 / NBRC 14961 / NCIMB 1423 / VKM B-1433 / Cy l20</strain>
    </source>
</reference>
<dbReference type="InterPro" id="IPR044925">
    <property type="entry name" value="His-Me_finger_sf"/>
</dbReference>